<accession>A0ACC7NVZ3</accession>
<protein>
    <submittedName>
        <fullName evidence="1">Aminopeptidase</fullName>
    </submittedName>
</protein>
<keyword evidence="1" id="KW-0031">Aminopeptidase</keyword>
<comment type="caution">
    <text evidence="1">The sequence shown here is derived from an EMBL/GenBank/DDBJ whole genome shotgun (WGS) entry which is preliminary data.</text>
</comment>
<evidence type="ECO:0000313" key="2">
    <source>
        <dbReference type="Proteomes" id="UP001631969"/>
    </source>
</evidence>
<proteinExistence type="predicted"/>
<evidence type="ECO:0000313" key="1">
    <source>
        <dbReference type="EMBL" id="MFM9328926.1"/>
    </source>
</evidence>
<keyword evidence="1" id="KW-0645">Protease</keyword>
<sequence>MSGMNHQEFDHMLEKYAELVLRIGVNIQPGQVLFIESPLETVELTRKIVRRAYQAGAKYVQVQWDDEQVTRARFEHAPDESFDFYPQWTAKMMEQLAEGGGALLNIKVPDPDLYNGIDGKKVSRANKAASLARQTFQRYVRNSDFSWCLVKAPTHAWASKVFADLPENERVDAMWQTLFKMNRVDTPDPVAAWKEHLDVLLAKRNALNAKNYKSLHFKAPGTDLVVELAENHRWLGGGKNNGFGVYFVANMPTEEVYTMPKRTGVNGTVKSTMPLNLNGRLVDGFSLTFKDGKVVGFQAEVGEEHLAALLDTDENARYLGEVALVPYHSPISDLRRIFYNTGIDENASCHLALGSAYPTNIENGTTYSKEELIARGANVSLVHTDFMLGSADMDIDGERYDGTVEAVFRNGNWAPGTLG</sequence>
<organism evidence="1 2">
    <name type="scientific">Paenibacillus mesotrionivorans</name>
    <dbReference type="NCBI Taxonomy" id="3160968"/>
    <lineage>
        <taxon>Bacteria</taxon>
        <taxon>Bacillati</taxon>
        <taxon>Bacillota</taxon>
        <taxon>Bacilli</taxon>
        <taxon>Bacillales</taxon>
        <taxon>Paenibacillaceae</taxon>
        <taxon>Paenibacillus</taxon>
    </lineage>
</organism>
<dbReference type="Proteomes" id="UP001631969">
    <property type="component" value="Unassembled WGS sequence"/>
</dbReference>
<keyword evidence="1" id="KW-0378">Hydrolase</keyword>
<dbReference type="EMBL" id="JBJURJ010000006">
    <property type="protein sequence ID" value="MFM9328926.1"/>
    <property type="molecule type" value="Genomic_DNA"/>
</dbReference>
<gene>
    <name evidence="1" type="ORF">ACI1P1_11540</name>
</gene>
<name>A0ACC7NVZ3_9BACL</name>
<keyword evidence="2" id="KW-1185">Reference proteome</keyword>
<reference evidence="1" key="1">
    <citation type="submission" date="2024-12" db="EMBL/GenBank/DDBJ databases">
        <authorList>
            <person name="Wu N."/>
        </authorList>
    </citation>
    <scope>NUCLEOTIDE SEQUENCE</scope>
    <source>
        <strain evidence="1">P15</strain>
    </source>
</reference>